<organism evidence="2 3">
    <name type="scientific">Adineta ricciae</name>
    <name type="common">Rotifer</name>
    <dbReference type="NCBI Taxonomy" id="249248"/>
    <lineage>
        <taxon>Eukaryota</taxon>
        <taxon>Metazoa</taxon>
        <taxon>Spiralia</taxon>
        <taxon>Gnathifera</taxon>
        <taxon>Rotifera</taxon>
        <taxon>Eurotatoria</taxon>
        <taxon>Bdelloidea</taxon>
        <taxon>Adinetida</taxon>
        <taxon>Adinetidae</taxon>
        <taxon>Adineta</taxon>
    </lineage>
</organism>
<evidence type="ECO:0000259" key="1">
    <source>
        <dbReference type="Pfam" id="PF05699"/>
    </source>
</evidence>
<feature type="domain" description="HAT C-terminal dimerisation" evidence="1">
    <location>
        <begin position="632"/>
        <end position="685"/>
    </location>
</feature>
<dbReference type="InterPro" id="IPR008906">
    <property type="entry name" value="HATC_C_dom"/>
</dbReference>
<dbReference type="Proteomes" id="UP000663852">
    <property type="component" value="Unassembled WGS sequence"/>
</dbReference>
<dbReference type="EMBL" id="CAJNOJ010000274">
    <property type="protein sequence ID" value="CAF1360731.1"/>
    <property type="molecule type" value="Genomic_DNA"/>
</dbReference>
<proteinExistence type="predicted"/>
<comment type="caution">
    <text evidence="2">The sequence shown here is derived from an EMBL/GenBank/DDBJ whole genome shotgun (WGS) entry which is preliminary data.</text>
</comment>
<dbReference type="PANTHER" id="PTHR37162">
    <property type="entry name" value="HAT FAMILY DIMERISATION DOMAINCONTAINING PROTEIN-RELATED"/>
    <property type="match status" value="1"/>
</dbReference>
<dbReference type="InterPro" id="IPR012337">
    <property type="entry name" value="RNaseH-like_sf"/>
</dbReference>
<dbReference type="OrthoDB" id="6782434at2759"/>
<dbReference type="SUPFAM" id="SSF53098">
    <property type="entry name" value="Ribonuclease H-like"/>
    <property type="match status" value="1"/>
</dbReference>
<dbReference type="AlphaFoldDB" id="A0A815HX06"/>
<accession>A0A815HX06</accession>
<protein>
    <recommendedName>
        <fullName evidence="1">HAT C-terminal dimerisation domain-containing protein</fullName>
    </recommendedName>
</protein>
<dbReference type="GO" id="GO:0046983">
    <property type="term" value="F:protein dimerization activity"/>
    <property type="evidence" value="ECO:0007669"/>
    <property type="project" value="InterPro"/>
</dbReference>
<evidence type="ECO:0000313" key="2">
    <source>
        <dbReference type="EMBL" id="CAF1360731.1"/>
    </source>
</evidence>
<dbReference type="Pfam" id="PF05699">
    <property type="entry name" value="Dimer_Tnp_hAT"/>
    <property type="match status" value="1"/>
</dbReference>
<evidence type="ECO:0000313" key="3">
    <source>
        <dbReference type="Proteomes" id="UP000663852"/>
    </source>
</evidence>
<dbReference type="PANTHER" id="PTHR37162:SF1">
    <property type="entry name" value="BED-TYPE DOMAIN-CONTAINING PROTEIN"/>
    <property type="match status" value="1"/>
</dbReference>
<reference evidence="2" key="1">
    <citation type="submission" date="2021-02" db="EMBL/GenBank/DDBJ databases">
        <authorList>
            <person name="Nowell W R."/>
        </authorList>
    </citation>
    <scope>NUCLEOTIDE SEQUENCE</scope>
</reference>
<name>A0A815HX06_ADIRI</name>
<sequence>MINDNSAELDIEVIEEENDSITLDFEKTVTSKETSSPISKLSSNIEKNSLNTSSKSKRYCKFNTDWIKISKYVSFLQECRTDSSLAHCSVCKSNFSIANGGKYLIDRHLEQTNHKRLAEAEAKHKSHSMFDFIPPSSELTKLIAAEITLVYHGIRHGHSYSSQACTADVSKKLFQDSTIGKNLTCGRTKARDIAVNALAPFISAQITEKINKVGYYSLSFDASNKGHKKMFPVLANYFTIERGIERSVIEVIELINETADHVTASLREILQMNNLDIQNMTSIGADNTNVNYGRNHSVFTLLKCDISHLKKGNCFSHVLNNSVKISHVHLVIDVESILSKLYGHFSSSTKRVENLKEYFDFVSQDHLLLLKHINIRWLSLYPSIERLLKVFEPLCAYFLGLGDEDDFPCPPIISMFFTSTSAKCTMYFLHNVLFDVQKKSLELQRHYISIADLSRIITSLLSKLNDRLKQNYFGYQTKVLLNSLSDSDRTKLNQSFIDYISSVIQYIEKYYDGQSELAELTAVFGICDIDQIKFHQIHDCVTFLMLDVDHDKLFDELNTLQSLFKEVTAYREPLCEQIRKYIGDGVCDSAGNITGDQDDESDDEELFHKSTIQIHEKENQIRPDQLWCYLLSKSTSLCSEMMKVLAYVYSIPCSNAFAEGVFSHMKHVWTPSRNSMSNETVAAELKIRVNSKMKCKDFYSFAQSQPELIKSAKSKQKYSYVKKRVSANANRENLL</sequence>
<gene>
    <name evidence="2" type="ORF">EDS130_LOCUS33806</name>
</gene>